<protein>
    <submittedName>
        <fullName evidence="1">Uncharacterized protein</fullName>
    </submittedName>
</protein>
<organism evidence="1 2">
    <name type="scientific">Thelephora ganbajun</name>
    <name type="common">Ganba fungus</name>
    <dbReference type="NCBI Taxonomy" id="370292"/>
    <lineage>
        <taxon>Eukaryota</taxon>
        <taxon>Fungi</taxon>
        <taxon>Dikarya</taxon>
        <taxon>Basidiomycota</taxon>
        <taxon>Agaricomycotina</taxon>
        <taxon>Agaricomycetes</taxon>
        <taxon>Thelephorales</taxon>
        <taxon>Thelephoraceae</taxon>
        <taxon>Thelephora</taxon>
    </lineage>
</organism>
<accession>A0ACB6ZHE1</accession>
<sequence length="259" mass="28270">MLKRQRPSSPLPIPAAYGDDLSSSILGPSTFHPAANVSASPIQVDPLFGISRKRPRVSPDVAPGVTSVVGSGSAGRHTFFSSSVLSKRRRSPDRMDGGDDSGGDSDSGPHPHISNTYSDYQREAGSWDPLASRPSIDLKRRRTTAPVLEGSSRGWGPDRSETGPDGPGLSSFPHSFDPAHPPVGWTLETQIGEYAQENSKLHDLHALRPRLPYSEEATQDHNANADVDMEEKVVKERYEERNKLLGSLFLERQRRLAEA</sequence>
<keyword evidence="2" id="KW-1185">Reference proteome</keyword>
<reference evidence="1" key="2">
    <citation type="journal article" date="2020" name="Nat. Commun.">
        <title>Large-scale genome sequencing of mycorrhizal fungi provides insights into the early evolution of symbiotic traits.</title>
        <authorList>
            <person name="Miyauchi S."/>
            <person name="Kiss E."/>
            <person name="Kuo A."/>
            <person name="Drula E."/>
            <person name="Kohler A."/>
            <person name="Sanchez-Garcia M."/>
            <person name="Morin E."/>
            <person name="Andreopoulos B."/>
            <person name="Barry K.W."/>
            <person name="Bonito G."/>
            <person name="Buee M."/>
            <person name="Carver A."/>
            <person name="Chen C."/>
            <person name="Cichocki N."/>
            <person name="Clum A."/>
            <person name="Culley D."/>
            <person name="Crous P.W."/>
            <person name="Fauchery L."/>
            <person name="Girlanda M."/>
            <person name="Hayes R.D."/>
            <person name="Keri Z."/>
            <person name="LaButti K."/>
            <person name="Lipzen A."/>
            <person name="Lombard V."/>
            <person name="Magnuson J."/>
            <person name="Maillard F."/>
            <person name="Murat C."/>
            <person name="Nolan M."/>
            <person name="Ohm R.A."/>
            <person name="Pangilinan J."/>
            <person name="Pereira M.F."/>
            <person name="Perotto S."/>
            <person name="Peter M."/>
            <person name="Pfister S."/>
            <person name="Riley R."/>
            <person name="Sitrit Y."/>
            <person name="Stielow J.B."/>
            <person name="Szollosi G."/>
            <person name="Zifcakova L."/>
            <person name="Stursova M."/>
            <person name="Spatafora J.W."/>
            <person name="Tedersoo L."/>
            <person name="Vaario L.M."/>
            <person name="Yamada A."/>
            <person name="Yan M."/>
            <person name="Wang P."/>
            <person name="Xu J."/>
            <person name="Bruns T."/>
            <person name="Baldrian P."/>
            <person name="Vilgalys R."/>
            <person name="Dunand C."/>
            <person name="Henrissat B."/>
            <person name="Grigoriev I.V."/>
            <person name="Hibbett D."/>
            <person name="Nagy L.G."/>
            <person name="Martin F.M."/>
        </authorList>
    </citation>
    <scope>NUCLEOTIDE SEQUENCE</scope>
    <source>
        <strain evidence="1">P2</strain>
    </source>
</reference>
<evidence type="ECO:0000313" key="2">
    <source>
        <dbReference type="Proteomes" id="UP000886501"/>
    </source>
</evidence>
<comment type="caution">
    <text evidence="1">The sequence shown here is derived from an EMBL/GenBank/DDBJ whole genome shotgun (WGS) entry which is preliminary data.</text>
</comment>
<evidence type="ECO:0000313" key="1">
    <source>
        <dbReference type="EMBL" id="KAF9649086.1"/>
    </source>
</evidence>
<gene>
    <name evidence="1" type="ORF">BDM02DRAFT_3186605</name>
</gene>
<proteinExistence type="predicted"/>
<reference evidence="1" key="1">
    <citation type="submission" date="2019-10" db="EMBL/GenBank/DDBJ databases">
        <authorList>
            <consortium name="DOE Joint Genome Institute"/>
            <person name="Kuo A."/>
            <person name="Miyauchi S."/>
            <person name="Kiss E."/>
            <person name="Drula E."/>
            <person name="Kohler A."/>
            <person name="Sanchez-Garcia M."/>
            <person name="Andreopoulos B."/>
            <person name="Barry K.W."/>
            <person name="Bonito G."/>
            <person name="Buee M."/>
            <person name="Carver A."/>
            <person name="Chen C."/>
            <person name="Cichocki N."/>
            <person name="Clum A."/>
            <person name="Culley D."/>
            <person name="Crous P.W."/>
            <person name="Fauchery L."/>
            <person name="Girlanda M."/>
            <person name="Hayes R."/>
            <person name="Keri Z."/>
            <person name="Labutti K."/>
            <person name="Lipzen A."/>
            <person name="Lombard V."/>
            <person name="Magnuson J."/>
            <person name="Maillard F."/>
            <person name="Morin E."/>
            <person name="Murat C."/>
            <person name="Nolan M."/>
            <person name="Ohm R."/>
            <person name="Pangilinan J."/>
            <person name="Pereira M."/>
            <person name="Perotto S."/>
            <person name="Peter M."/>
            <person name="Riley R."/>
            <person name="Sitrit Y."/>
            <person name="Stielow B."/>
            <person name="Szollosi G."/>
            <person name="Zifcakova L."/>
            <person name="Stursova M."/>
            <person name="Spatafora J.W."/>
            <person name="Tedersoo L."/>
            <person name="Vaario L.-M."/>
            <person name="Yamada A."/>
            <person name="Yan M."/>
            <person name="Wang P."/>
            <person name="Xu J."/>
            <person name="Bruns T."/>
            <person name="Baldrian P."/>
            <person name="Vilgalys R."/>
            <person name="Henrissat B."/>
            <person name="Grigoriev I.V."/>
            <person name="Hibbett D."/>
            <person name="Nagy L.G."/>
            <person name="Martin F.M."/>
        </authorList>
    </citation>
    <scope>NUCLEOTIDE SEQUENCE</scope>
    <source>
        <strain evidence="1">P2</strain>
    </source>
</reference>
<dbReference type="EMBL" id="MU118003">
    <property type="protein sequence ID" value="KAF9649086.1"/>
    <property type="molecule type" value="Genomic_DNA"/>
</dbReference>
<dbReference type="Proteomes" id="UP000886501">
    <property type="component" value="Unassembled WGS sequence"/>
</dbReference>
<name>A0ACB6ZHE1_THEGA</name>